<dbReference type="SUPFAM" id="SSF53167">
    <property type="entry name" value="Purine and uridine phosphorylases"/>
    <property type="match status" value="1"/>
</dbReference>
<keyword evidence="6" id="KW-1185">Reference proteome</keyword>
<evidence type="ECO:0000256" key="1">
    <source>
        <dbReference type="ARBA" id="ARBA00022737"/>
    </source>
</evidence>
<accession>A0A8H3WMM3</accession>
<dbReference type="SUPFAM" id="SSF48403">
    <property type="entry name" value="Ankyrin repeat"/>
    <property type="match status" value="2"/>
</dbReference>
<dbReference type="InterPro" id="IPR036770">
    <property type="entry name" value="Ankyrin_rpt-contain_sf"/>
</dbReference>
<dbReference type="Pfam" id="PF12796">
    <property type="entry name" value="Ank_2"/>
    <property type="match status" value="3"/>
</dbReference>
<dbReference type="AlphaFoldDB" id="A0A8H3WMM3"/>
<gene>
    <name evidence="5" type="ORF">GQ607_004023</name>
</gene>
<dbReference type="OrthoDB" id="194358at2759"/>
<dbReference type="GO" id="GO:0009116">
    <property type="term" value="P:nucleoside metabolic process"/>
    <property type="evidence" value="ECO:0007669"/>
    <property type="project" value="InterPro"/>
</dbReference>
<dbReference type="InterPro" id="IPR035994">
    <property type="entry name" value="Nucleoside_phosphorylase_sf"/>
</dbReference>
<feature type="domain" description="Nephrocystin 3-like N-terminal" evidence="4">
    <location>
        <begin position="323"/>
        <end position="368"/>
    </location>
</feature>
<feature type="repeat" description="ANK" evidence="3">
    <location>
        <begin position="769"/>
        <end position="801"/>
    </location>
</feature>
<feature type="repeat" description="ANK" evidence="3">
    <location>
        <begin position="708"/>
        <end position="735"/>
    </location>
</feature>
<reference evidence="5 6" key="1">
    <citation type="submission" date="2019-12" db="EMBL/GenBank/DDBJ databases">
        <title>A genome sequence resource for the geographically widespread anthracnose pathogen Colletotrichum asianum.</title>
        <authorList>
            <person name="Meng Y."/>
        </authorList>
    </citation>
    <scope>NUCLEOTIDE SEQUENCE [LARGE SCALE GENOMIC DNA]</scope>
    <source>
        <strain evidence="5 6">ICMP 18580</strain>
    </source>
</reference>
<feature type="repeat" description="ANK" evidence="3">
    <location>
        <begin position="670"/>
        <end position="702"/>
    </location>
</feature>
<feature type="repeat" description="ANK" evidence="3">
    <location>
        <begin position="912"/>
        <end position="944"/>
    </location>
</feature>
<feature type="repeat" description="ANK" evidence="3">
    <location>
        <begin position="736"/>
        <end position="768"/>
    </location>
</feature>
<feature type="repeat" description="ANK" evidence="3">
    <location>
        <begin position="604"/>
        <end position="636"/>
    </location>
</feature>
<dbReference type="InterPro" id="IPR056884">
    <property type="entry name" value="NPHP3-like_N"/>
</dbReference>
<evidence type="ECO:0000256" key="3">
    <source>
        <dbReference type="PROSITE-ProRule" id="PRU00023"/>
    </source>
</evidence>
<sequence length="963" mass="107006">MCNPYKYTVGWICALPLEFTAAKAFLEDKHEDPHAVAGHDDNNYALGRMGTHNVVIAVLPDGEYGTTSAANVARNMLHSFPNVRIGLMVGIGGGAPSSTHDVRLGDVVVSHGEGGRGGVFQYDFGKATQSQVVSFKHTGFLNQPPTVLRTAVSALQSQYEMEGHQLNARINKALEDYPRIRNKYSRPSIDSDRLYRSDFVHPDSGECENVCGDSPDQLVNRKAREDFEDDPFIHYGLIASANQLMKNAATRDKLASDHGVICFEMEAAVLNNIKCINKDVKHVRNELAAIRDDQLFEKARKWLAPPDISSNIAAARKQRHGTTGAWFLRSDTMNDWILEKLHHLWLRGLAGCGKTVLSTTIFDHLQELEVDFVQSLPRFLGEDNCIKFDTTEVNTDIHSYVSAQLENPGFKAKKISPNLLNEIRDKVGRRADGIEKHRKVVQLAHFSVKEYLQIRHEFELPVAGLSLAKTCLVYLEHAFENLSLKVMKAERPLAVDAVDMLVEYSKFAEPRKSFLRRMLSFLRQERMFYQFCCLAWPENHRYYAPSSLYFACYAGLPRTATWLVEDEMDVNTVNSARRSCLDAAPAHDHVDIIRLLISRGADVNSNSPIQTAVRSGHAEVVRALVEGGADFNAKDEEGSNPLLEAAGRGYEGVVRVLVDNGSDLHVTDKTGSSPLLRAARGGYEEVVRVLIKSGAVINKPCNDVDGLLHEAAKGGHARLVRVLIENGLDVNARNKDGHSPLHSAVRHGHQVVVRILIENGADVNASDIYKSIALEEAAQKGHLEIVEFLLGAGARIHGEKGNPRGFVNSISLSKNEDIHKLLIEKGLYLGSERDDVWEVERHLGYVADIDPDGSSVWYNEAVRVATEKGHKQIVRLFQLRRLFQASAGGHVNIVRALLDEGVSVEARDTVGCYESALEAAAFGNHRDVVELLLENGACVKQDNKWLIGYLERFYDIRESKAIT</sequence>
<feature type="repeat" description="ANK" evidence="3">
    <location>
        <begin position="576"/>
        <end position="608"/>
    </location>
</feature>
<feature type="repeat" description="ANK" evidence="3">
    <location>
        <begin position="637"/>
        <end position="669"/>
    </location>
</feature>
<evidence type="ECO:0000313" key="6">
    <source>
        <dbReference type="Proteomes" id="UP000434172"/>
    </source>
</evidence>
<keyword evidence="1" id="KW-0677">Repeat</keyword>
<dbReference type="PANTHER" id="PTHR24171">
    <property type="entry name" value="ANKYRIN REPEAT DOMAIN-CONTAINING PROTEIN 39-RELATED"/>
    <property type="match status" value="1"/>
</dbReference>
<dbReference type="GO" id="GO:0003824">
    <property type="term" value="F:catalytic activity"/>
    <property type="evidence" value="ECO:0007669"/>
    <property type="project" value="InterPro"/>
</dbReference>
<dbReference type="SMART" id="SM00248">
    <property type="entry name" value="ANK"/>
    <property type="match status" value="10"/>
</dbReference>
<comment type="caution">
    <text evidence="5">The sequence shown here is derived from an EMBL/GenBank/DDBJ whole genome shotgun (WGS) entry which is preliminary data.</text>
</comment>
<feature type="repeat" description="ANK" evidence="3">
    <location>
        <begin position="882"/>
        <end position="909"/>
    </location>
</feature>
<proteinExistence type="predicted"/>
<evidence type="ECO:0000313" key="5">
    <source>
        <dbReference type="EMBL" id="KAF0328611.1"/>
    </source>
</evidence>
<dbReference type="PROSITE" id="PS50088">
    <property type="entry name" value="ANK_REPEAT"/>
    <property type="match status" value="9"/>
</dbReference>
<organism evidence="5 6">
    <name type="scientific">Colletotrichum asianum</name>
    <dbReference type="NCBI Taxonomy" id="702518"/>
    <lineage>
        <taxon>Eukaryota</taxon>
        <taxon>Fungi</taxon>
        <taxon>Dikarya</taxon>
        <taxon>Ascomycota</taxon>
        <taxon>Pezizomycotina</taxon>
        <taxon>Sordariomycetes</taxon>
        <taxon>Hypocreomycetidae</taxon>
        <taxon>Glomerellales</taxon>
        <taxon>Glomerellaceae</taxon>
        <taxon>Colletotrichum</taxon>
        <taxon>Colletotrichum gloeosporioides species complex</taxon>
    </lineage>
</organism>
<dbReference type="PANTHER" id="PTHR24171:SF9">
    <property type="entry name" value="ANKYRIN REPEAT DOMAIN-CONTAINING PROTEIN 39"/>
    <property type="match status" value="1"/>
</dbReference>
<evidence type="ECO:0000256" key="2">
    <source>
        <dbReference type="ARBA" id="ARBA00023043"/>
    </source>
</evidence>
<dbReference type="Gene3D" id="1.25.40.20">
    <property type="entry name" value="Ankyrin repeat-containing domain"/>
    <property type="match status" value="2"/>
</dbReference>
<dbReference type="EMBL" id="WOWK01000016">
    <property type="protein sequence ID" value="KAF0328611.1"/>
    <property type="molecule type" value="Genomic_DNA"/>
</dbReference>
<name>A0A8H3WMM3_9PEZI</name>
<protein>
    <submittedName>
        <fullName evidence="5">Nacht and ankyrin domain protein</fullName>
    </submittedName>
</protein>
<dbReference type="Proteomes" id="UP000434172">
    <property type="component" value="Unassembled WGS sequence"/>
</dbReference>
<dbReference type="Gene3D" id="3.40.50.1580">
    <property type="entry name" value="Nucleoside phosphorylase domain"/>
    <property type="match status" value="1"/>
</dbReference>
<dbReference type="PRINTS" id="PR01415">
    <property type="entry name" value="ANKYRIN"/>
</dbReference>
<keyword evidence="2 3" id="KW-0040">ANK repeat</keyword>
<dbReference type="InterPro" id="IPR002110">
    <property type="entry name" value="Ankyrin_rpt"/>
</dbReference>
<dbReference type="Pfam" id="PF00023">
    <property type="entry name" value="Ank"/>
    <property type="match status" value="1"/>
</dbReference>
<evidence type="ECO:0000259" key="4">
    <source>
        <dbReference type="Pfam" id="PF24883"/>
    </source>
</evidence>
<dbReference type="Pfam" id="PF24883">
    <property type="entry name" value="NPHP3_N"/>
    <property type="match status" value="1"/>
</dbReference>
<dbReference type="PROSITE" id="PS50297">
    <property type="entry name" value="ANK_REP_REGION"/>
    <property type="match status" value="5"/>
</dbReference>